<dbReference type="EMBL" id="BSXV01000198">
    <property type="protein sequence ID" value="GME88013.1"/>
    <property type="molecule type" value="Genomic_DNA"/>
</dbReference>
<organism evidence="1 2">
    <name type="scientific">Candida boidinii</name>
    <name type="common">Yeast</name>
    <dbReference type="NCBI Taxonomy" id="5477"/>
    <lineage>
        <taxon>Eukaryota</taxon>
        <taxon>Fungi</taxon>
        <taxon>Dikarya</taxon>
        <taxon>Ascomycota</taxon>
        <taxon>Saccharomycotina</taxon>
        <taxon>Pichiomycetes</taxon>
        <taxon>Pichiales</taxon>
        <taxon>Pichiaceae</taxon>
        <taxon>Ogataea</taxon>
        <taxon>Ogataea/Candida clade</taxon>
    </lineage>
</organism>
<reference evidence="1" key="1">
    <citation type="submission" date="2023-04" db="EMBL/GenBank/DDBJ databases">
        <title>Candida boidinii NBRC 1967.</title>
        <authorList>
            <person name="Ichikawa N."/>
            <person name="Sato H."/>
            <person name="Tonouchi N."/>
        </authorList>
    </citation>
    <scope>NUCLEOTIDE SEQUENCE</scope>
    <source>
        <strain evidence="1">NBRC 1967</strain>
    </source>
</reference>
<evidence type="ECO:0000313" key="2">
    <source>
        <dbReference type="Proteomes" id="UP001165101"/>
    </source>
</evidence>
<accession>A0ACB5TGN3</accession>
<name>A0ACB5TGN3_CANBO</name>
<proteinExistence type="predicted"/>
<comment type="caution">
    <text evidence="1">The sequence shown here is derived from an EMBL/GenBank/DDBJ whole genome shotgun (WGS) entry which is preliminary data.</text>
</comment>
<dbReference type="Proteomes" id="UP001165101">
    <property type="component" value="Unassembled WGS sequence"/>
</dbReference>
<keyword evidence="2" id="KW-1185">Reference proteome</keyword>
<evidence type="ECO:0000313" key="1">
    <source>
        <dbReference type="EMBL" id="GME88013.1"/>
    </source>
</evidence>
<gene>
    <name evidence="1" type="ORF">Cboi01_000067100</name>
</gene>
<protein>
    <submittedName>
        <fullName evidence="1">Unnamed protein product</fullName>
    </submittedName>
</protein>
<sequence>MKFAKLFQQTLNEENLPQDWLDHAIQYKALKKRINKVVDELNNIGIQSDQLKFHYNISKNENTLSPYLILNVNVNVENLLVSKLNELNYKYEINELITEKIVEIDENDEDDNNDHNDNDNNDITKSMIITSNDDSDNESNKCNSSILQYDTASIISNITCQSDNSIEKKNSFEIKIYLHEDTKFFQTLYEEIEGLTELRKQQEIEIIKKVESIANIVSKNGDPKRRKTDLFIWREIFQLYIETEIFFSTFEKSAGERNIQQSRKKYDEFLIKMNELKLSSKFKHNSSQIALNNFNDLNVNLLKISNFQILNNIALTKILKKFDKQTYLNSKEIFPIVLANSNDVIELNKSVTKDLCYIIASRLLNLIPQIDDYTCPICCSVAFKPIKLDCGHVFCVRCLIKLQRKNDDRCPLCRDNVVLKADEHNLDISRMNYLKLYFPKETKEKQEENENEVLKEQFGTLYDENSKCTIM</sequence>